<accession>A0ABP7E4Q8</accession>
<keyword evidence="2" id="KW-1185">Reference proteome</keyword>
<proteinExistence type="predicted"/>
<dbReference type="Proteomes" id="UP001501479">
    <property type="component" value="Unassembled WGS sequence"/>
</dbReference>
<protein>
    <submittedName>
        <fullName evidence="1">Uncharacterized protein</fullName>
    </submittedName>
</protein>
<gene>
    <name evidence="1" type="ORF">GCM10022421_21980</name>
</gene>
<sequence>MRPELNPTKLAHYRKQIRETAPKAELARIKRVRQKNLKCLMTMRDNELNIVAEIPFDLRFL</sequence>
<comment type="caution">
    <text evidence="1">The sequence shown here is derived from an EMBL/GenBank/DDBJ whole genome shotgun (WGS) entry which is preliminary data.</text>
</comment>
<evidence type="ECO:0000313" key="1">
    <source>
        <dbReference type="EMBL" id="GAA3714239.1"/>
    </source>
</evidence>
<name>A0ABP7E4Q8_9GAMM</name>
<dbReference type="EMBL" id="BAABDS010000036">
    <property type="protein sequence ID" value="GAA3714239.1"/>
    <property type="molecule type" value="Genomic_DNA"/>
</dbReference>
<evidence type="ECO:0000313" key="2">
    <source>
        <dbReference type="Proteomes" id="UP001501479"/>
    </source>
</evidence>
<dbReference type="RefSeq" id="WP_344964897.1">
    <property type="nucleotide sequence ID" value="NZ_BAABDS010000036.1"/>
</dbReference>
<reference evidence="2" key="1">
    <citation type="journal article" date="2019" name="Int. J. Syst. Evol. Microbiol.">
        <title>The Global Catalogue of Microorganisms (GCM) 10K type strain sequencing project: providing services to taxonomists for standard genome sequencing and annotation.</title>
        <authorList>
            <consortium name="The Broad Institute Genomics Platform"/>
            <consortium name="The Broad Institute Genome Sequencing Center for Infectious Disease"/>
            <person name="Wu L."/>
            <person name="Ma J."/>
        </authorList>
    </citation>
    <scope>NUCLEOTIDE SEQUENCE [LARGE SCALE GENOMIC DNA]</scope>
    <source>
        <strain evidence="2">JCM 17329</strain>
    </source>
</reference>
<organism evidence="1 2">
    <name type="scientific">Oceanisphaera sediminis</name>
    <dbReference type="NCBI Taxonomy" id="981381"/>
    <lineage>
        <taxon>Bacteria</taxon>
        <taxon>Pseudomonadati</taxon>
        <taxon>Pseudomonadota</taxon>
        <taxon>Gammaproteobacteria</taxon>
        <taxon>Aeromonadales</taxon>
        <taxon>Aeromonadaceae</taxon>
        <taxon>Oceanisphaera</taxon>
    </lineage>
</organism>